<feature type="domain" description="Extracellular mutant protein 11 C-terminal" evidence="3">
    <location>
        <begin position="352"/>
        <end position="484"/>
    </location>
</feature>
<dbReference type="InParanoid" id="F0XGU3"/>
<evidence type="ECO:0000256" key="1">
    <source>
        <dbReference type="SAM" id="Coils"/>
    </source>
</evidence>
<keyword evidence="1" id="KW-0175">Coiled coil</keyword>
<keyword evidence="5" id="KW-1185">Reference proteome</keyword>
<accession>F0XGU3</accession>
<evidence type="ECO:0000313" key="4">
    <source>
        <dbReference type="EMBL" id="EFX02764.1"/>
    </source>
</evidence>
<feature type="compositionally biased region" description="Basic and acidic residues" evidence="2">
    <location>
        <begin position="224"/>
        <end position="243"/>
    </location>
</feature>
<feature type="compositionally biased region" description="Basic residues" evidence="2">
    <location>
        <begin position="339"/>
        <end position="348"/>
    </location>
</feature>
<dbReference type="EMBL" id="GL629769">
    <property type="protein sequence ID" value="EFX02764.1"/>
    <property type="molecule type" value="Genomic_DNA"/>
</dbReference>
<feature type="compositionally biased region" description="Acidic residues" evidence="2">
    <location>
        <begin position="282"/>
        <end position="293"/>
    </location>
</feature>
<dbReference type="InterPro" id="IPR053029">
    <property type="entry name" value="RNA_pol_I-specific_init_factor"/>
</dbReference>
<organism evidence="5">
    <name type="scientific">Grosmannia clavigera (strain kw1407 / UAMH 11150)</name>
    <name type="common">Blue stain fungus</name>
    <name type="synonym">Graphiocladiella clavigera</name>
    <dbReference type="NCBI Taxonomy" id="655863"/>
    <lineage>
        <taxon>Eukaryota</taxon>
        <taxon>Fungi</taxon>
        <taxon>Dikarya</taxon>
        <taxon>Ascomycota</taxon>
        <taxon>Pezizomycotina</taxon>
        <taxon>Sordariomycetes</taxon>
        <taxon>Sordariomycetidae</taxon>
        <taxon>Ophiostomatales</taxon>
        <taxon>Ophiostomataceae</taxon>
        <taxon>Leptographium</taxon>
    </lineage>
</organism>
<feature type="region of interest" description="Disordered" evidence="2">
    <location>
        <begin position="63"/>
        <end position="359"/>
    </location>
</feature>
<gene>
    <name evidence="4" type="ORF">CMQ_2693</name>
</gene>
<dbReference type="Proteomes" id="UP000007796">
    <property type="component" value="Unassembled WGS sequence"/>
</dbReference>
<proteinExistence type="predicted"/>
<dbReference type="PANTHER" id="PTHR28244:SF3">
    <property type="entry name" value="EXTRACELLULAR MUTANT PROTEIN 11 C-TERMINAL DOMAIN-CONTAINING PROTEIN"/>
    <property type="match status" value="1"/>
</dbReference>
<evidence type="ECO:0000313" key="5">
    <source>
        <dbReference type="Proteomes" id="UP000007796"/>
    </source>
</evidence>
<feature type="compositionally biased region" description="Polar residues" evidence="2">
    <location>
        <begin position="106"/>
        <end position="116"/>
    </location>
</feature>
<feature type="compositionally biased region" description="Pro residues" evidence="2">
    <location>
        <begin position="306"/>
        <end position="316"/>
    </location>
</feature>
<dbReference type="InterPro" id="IPR029178">
    <property type="entry name" value="Ecm11_C"/>
</dbReference>
<feature type="coiled-coil region" evidence="1">
    <location>
        <begin position="434"/>
        <end position="461"/>
    </location>
</feature>
<name>F0XGU3_GROCL</name>
<dbReference type="PANTHER" id="PTHR28244">
    <property type="entry name" value="RNA POLYMERASE I-SPECIFIC TRANSCRIPTION INITIATION FACTOR RRN11"/>
    <property type="match status" value="1"/>
</dbReference>
<dbReference type="OrthoDB" id="5346740at2759"/>
<reference evidence="4 5" key="1">
    <citation type="journal article" date="2011" name="Proc. Natl. Acad. Sci. U.S.A.">
        <title>Genome and transcriptome analyses of the mountain pine beetle-fungal symbiont Grosmannia clavigera, a lodgepole pine pathogen.</title>
        <authorList>
            <person name="DiGuistini S."/>
            <person name="Wang Y."/>
            <person name="Liao N.Y."/>
            <person name="Taylor G."/>
            <person name="Tanguay P."/>
            <person name="Feau N."/>
            <person name="Henrissat B."/>
            <person name="Chan S.K."/>
            <person name="Hesse-Orce U."/>
            <person name="Alamouti S.M."/>
            <person name="Tsui C.K.M."/>
            <person name="Docking R.T."/>
            <person name="Levasseur A."/>
            <person name="Haridas S."/>
            <person name="Robertson G."/>
            <person name="Birol I."/>
            <person name="Holt R.A."/>
            <person name="Marra M.A."/>
            <person name="Hamelin R.C."/>
            <person name="Hirst M."/>
            <person name="Jones S.J.M."/>
            <person name="Bohlmann J."/>
            <person name="Breuil C."/>
        </authorList>
    </citation>
    <scope>NUCLEOTIDE SEQUENCE [LARGE SCALE GENOMIC DNA]</scope>
    <source>
        <strain evidence="5">kw1407 / UAMH 11150</strain>
    </source>
</reference>
<feature type="compositionally biased region" description="Low complexity" evidence="2">
    <location>
        <begin position="76"/>
        <end position="86"/>
    </location>
</feature>
<dbReference type="GeneID" id="25975710"/>
<feature type="compositionally biased region" description="Basic and acidic residues" evidence="2">
    <location>
        <begin position="172"/>
        <end position="183"/>
    </location>
</feature>
<dbReference type="GO" id="GO:0042790">
    <property type="term" value="P:nucleolar large rRNA transcription by RNA polymerase I"/>
    <property type="evidence" value="ECO:0007669"/>
    <property type="project" value="TreeGrafter"/>
</dbReference>
<dbReference type="Pfam" id="PF15463">
    <property type="entry name" value="ECM11"/>
    <property type="match status" value="1"/>
</dbReference>
<dbReference type="HOGENOM" id="CLU_450581_0_0_1"/>
<sequence length="491" mass="54719">MLRYMQSSDPNGDDNGGLDESPETSPQLAAQQPTQPPLPLSTRQQLAEAAMIPVPVPVRSATIGHQASALPTGAAPKQQQQAQRQSSLRRTRSPPPSSSEQTQQQIWEESSINSMFAESIPATARKQRVSRGRYEDIVQQQRMQQRFEHLADEPTGPLVGDRGGLRNAAGDAPDRTDDPHERPPYGSPTRQAPYLKHPRQPLRDGRVATGRPSFVDRPSGGNYEDVKGGSPERRLRQGRDSKSKAVGGGSMAPEAGLREPVYFREAEMPLARTPGKAARSEDESDGLSPDDEATTQQTPRQHYSPPRRPPPLPPSGVPLTRGLLESSVPRTAGGGGSRRDKKTGRKRRNSLDYDDSMLHRMSYSDLRVEPFDHDPTRVAVKQAATTPPKLSLEERLVQHKRKDGTSQHIFFTEMSMKEWDECGDWFLTQFSELSNRIREKRQAKRKKVAEFETEIAEREEMVRDKMESIDRTLDTLKLEGEGMMRGKAAGV</sequence>
<evidence type="ECO:0000259" key="3">
    <source>
        <dbReference type="Pfam" id="PF15463"/>
    </source>
</evidence>
<dbReference type="eggNOG" id="ENOG502STPQ">
    <property type="taxonomic scope" value="Eukaryota"/>
</dbReference>
<dbReference type="GO" id="GO:0017025">
    <property type="term" value="F:TBP-class protein binding"/>
    <property type="evidence" value="ECO:0007669"/>
    <property type="project" value="TreeGrafter"/>
</dbReference>
<dbReference type="GO" id="GO:0001164">
    <property type="term" value="F:RNA polymerase I core promoter sequence-specific DNA binding"/>
    <property type="evidence" value="ECO:0007669"/>
    <property type="project" value="TreeGrafter"/>
</dbReference>
<dbReference type="RefSeq" id="XP_014172246.1">
    <property type="nucleotide sequence ID" value="XM_014316771.1"/>
</dbReference>
<protein>
    <recommendedName>
        <fullName evidence="3">Extracellular mutant protein 11 C-terminal domain-containing protein</fullName>
    </recommendedName>
</protein>
<feature type="compositionally biased region" description="Polar residues" evidence="2">
    <location>
        <begin position="1"/>
        <end position="10"/>
    </location>
</feature>
<dbReference type="AlphaFoldDB" id="F0XGU3"/>
<dbReference type="GO" id="GO:0070860">
    <property type="term" value="C:RNA polymerase I core factor complex"/>
    <property type="evidence" value="ECO:0007669"/>
    <property type="project" value="TreeGrafter"/>
</dbReference>
<feature type="region of interest" description="Disordered" evidence="2">
    <location>
        <begin position="1"/>
        <end position="46"/>
    </location>
</feature>
<dbReference type="STRING" id="655863.F0XGU3"/>
<evidence type="ECO:0000256" key="2">
    <source>
        <dbReference type="SAM" id="MobiDB-lite"/>
    </source>
</evidence>